<keyword evidence="5 9" id="KW-0548">Nucleotidyltransferase</keyword>
<comment type="caution">
    <text evidence="13">The sequence shown here is derived from an EMBL/GenBank/DDBJ whole genome shotgun (WGS) entry which is preliminary data.</text>
</comment>
<feature type="domain" description="DNA polymerase III beta sliding clamp central" evidence="11">
    <location>
        <begin position="128"/>
        <end position="241"/>
    </location>
</feature>
<dbReference type="Pfam" id="PF00712">
    <property type="entry name" value="DNA_pol3_beta"/>
    <property type="match status" value="1"/>
</dbReference>
<evidence type="ECO:0000256" key="8">
    <source>
        <dbReference type="ARBA" id="ARBA00023125"/>
    </source>
</evidence>
<evidence type="ECO:0000256" key="7">
    <source>
        <dbReference type="ARBA" id="ARBA00022932"/>
    </source>
</evidence>
<dbReference type="InterPro" id="IPR022634">
    <property type="entry name" value="DNA_polIII_beta_N"/>
</dbReference>
<comment type="similarity">
    <text evidence="2 9">Belongs to the beta sliding clamp family.</text>
</comment>
<dbReference type="InterPro" id="IPR046938">
    <property type="entry name" value="DNA_clamp_sf"/>
</dbReference>
<dbReference type="GO" id="GO:0003887">
    <property type="term" value="F:DNA-directed DNA polymerase activity"/>
    <property type="evidence" value="ECO:0007669"/>
    <property type="project" value="UniProtKB-UniRule"/>
</dbReference>
<dbReference type="SUPFAM" id="SSF55979">
    <property type="entry name" value="DNA clamp"/>
    <property type="match status" value="3"/>
</dbReference>
<dbReference type="PANTHER" id="PTHR30478">
    <property type="entry name" value="DNA POLYMERASE III SUBUNIT BETA"/>
    <property type="match status" value="1"/>
</dbReference>
<dbReference type="Pfam" id="PF02768">
    <property type="entry name" value="DNA_pol3_beta_3"/>
    <property type="match status" value="1"/>
</dbReference>
<dbReference type="InterPro" id="IPR022637">
    <property type="entry name" value="DNA_polIII_beta_cen"/>
</dbReference>
<evidence type="ECO:0000256" key="3">
    <source>
        <dbReference type="ARBA" id="ARBA00022490"/>
    </source>
</evidence>
<protein>
    <recommendedName>
        <fullName evidence="9">Beta sliding clamp</fullName>
    </recommendedName>
</protein>
<dbReference type="GO" id="GO:0008408">
    <property type="term" value="F:3'-5' exonuclease activity"/>
    <property type="evidence" value="ECO:0007669"/>
    <property type="project" value="InterPro"/>
</dbReference>
<dbReference type="PIRSF" id="PIRSF000804">
    <property type="entry name" value="DNA_pol_III_b"/>
    <property type="match status" value="1"/>
</dbReference>
<keyword evidence="7 9" id="KW-0239">DNA-directed DNA polymerase</keyword>
<accession>A0A1G2BWK7</accession>
<dbReference type="Gene3D" id="3.70.10.10">
    <property type="match status" value="1"/>
</dbReference>
<organism evidence="13 14">
    <name type="scientific">Candidatus Komeilibacteria bacterium RIFOXYC1_FULL_37_11</name>
    <dbReference type="NCBI Taxonomy" id="1798555"/>
    <lineage>
        <taxon>Bacteria</taxon>
        <taxon>Candidatus Komeiliibacteriota</taxon>
    </lineage>
</organism>
<dbReference type="GO" id="GO:0003677">
    <property type="term" value="F:DNA binding"/>
    <property type="evidence" value="ECO:0007669"/>
    <property type="project" value="UniProtKB-UniRule"/>
</dbReference>
<evidence type="ECO:0000313" key="14">
    <source>
        <dbReference type="Proteomes" id="UP000177626"/>
    </source>
</evidence>
<keyword evidence="8" id="KW-0238">DNA-binding</keyword>
<evidence type="ECO:0000256" key="1">
    <source>
        <dbReference type="ARBA" id="ARBA00004496"/>
    </source>
</evidence>
<dbReference type="GO" id="GO:0009360">
    <property type="term" value="C:DNA polymerase III complex"/>
    <property type="evidence" value="ECO:0007669"/>
    <property type="project" value="InterPro"/>
</dbReference>
<dbReference type="AlphaFoldDB" id="A0A1G2BWK7"/>
<comment type="subunit">
    <text evidence="9">Forms a ring-shaped head-to-tail homodimer around DNA.</text>
</comment>
<keyword evidence="4 9" id="KW-0808">Transferase</keyword>
<evidence type="ECO:0000259" key="12">
    <source>
        <dbReference type="Pfam" id="PF02768"/>
    </source>
</evidence>
<gene>
    <name evidence="13" type="ORF">A2406_00165</name>
</gene>
<evidence type="ECO:0000256" key="2">
    <source>
        <dbReference type="ARBA" id="ARBA00010752"/>
    </source>
</evidence>
<dbReference type="InterPro" id="IPR001001">
    <property type="entry name" value="DNA_polIII_beta"/>
</dbReference>
<keyword evidence="3 9" id="KW-0963">Cytoplasm</keyword>
<dbReference type="PANTHER" id="PTHR30478:SF0">
    <property type="entry name" value="BETA SLIDING CLAMP"/>
    <property type="match status" value="1"/>
</dbReference>
<evidence type="ECO:0000256" key="4">
    <source>
        <dbReference type="ARBA" id="ARBA00022679"/>
    </source>
</evidence>
<evidence type="ECO:0000313" key="13">
    <source>
        <dbReference type="EMBL" id="OGY93391.1"/>
    </source>
</evidence>
<dbReference type="SMART" id="SM00480">
    <property type="entry name" value="POL3Bc"/>
    <property type="match status" value="1"/>
</dbReference>
<evidence type="ECO:0000259" key="10">
    <source>
        <dbReference type="Pfam" id="PF00712"/>
    </source>
</evidence>
<evidence type="ECO:0000256" key="6">
    <source>
        <dbReference type="ARBA" id="ARBA00022705"/>
    </source>
</evidence>
<dbReference type="InterPro" id="IPR022635">
    <property type="entry name" value="DNA_polIII_beta_C"/>
</dbReference>
<dbReference type="Gene3D" id="3.10.150.10">
    <property type="entry name" value="DNA Polymerase III, subunit A, domain 2"/>
    <property type="match status" value="1"/>
</dbReference>
<dbReference type="CDD" id="cd00140">
    <property type="entry name" value="beta_clamp"/>
    <property type="match status" value="1"/>
</dbReference>
<dbReference type="NCBIfam" id="TIGR00663">
    <property type="entry name" value="dnan"/>
    <property type="match status" value="1"/>
</dbReference>
<proteinExistence type="inferred from homology"/>
<comment type="function">
    <text evidence="9">Confers DNA tethering and processivity to DNA polymerases and other proteins. Acts as a clamp, forming a ring around DNA (a reaction catalyzed by the clamp-loading complex) which diffuses in an ATP-independent manner freely and bidirectionally along dsDNA. Initially characterized for its ability to contact the catalytic subunit of DNA polymerase III (Pol III), a complex, multichain enzyme responsible for most of the replicative synthesis in bacteria; Pol III exhibits 3'-5' exonuclease proofreading activity. The beta chain is required for initiation of replication as well as for processivity of DNA replication.</text>
</comment>
<name>A0A1G2BWK7_9BACT</name>
<comment type="subcellular location">
    <subcellularLocation>
        <location evidence="1 9">Cytoplasm</location>
    </subcellularLocation>
</comment>
<evidence type="ECO:0000256" key="5">
    <source>
        <dbReference type="ARBA" id="ARBA00022695"/>
    </source>
</evidence>
<keyword evidence="6 9" id="KW-0235">DNA replication</keyword>
<evidence type="ECO:0000256" key="9">
    <source>
        <dbReference type="PIRNR" id="PIRNR000804"/>
    </source>
</evidence>
<feature type="domain" description="DNA polymerase III beta sliding clamp N-terminal" evidence="10">
    <location>
        <begin position="1"/>
        <end position="118"/>
    </location>
</feature>
<dbReference type="GO" id="GO:0006271">
    <property type="term" value="P:DNA strand elongation involved in DNA replication"/>
    <property type="evidence" value="ECO:0007669"/>
    <property type="project" value="TreeGrafter"/>
</dbReference>
<dbReference type="EMBL" id="MHKQ01000023">
    <property type="protein sequence ID" value="OGY93391.1"/>
    <property type="molecule type" value="Genomic_DNA"/>
</dbReference>
<feature type="domain" description="DNA polymerase III beta sliding clamp C-terminal" evidence="12">
    <location>
        <begin position="244"/>
        <end position="365"/>
    </location>
</feature>
<reference evidence="13 14" key="1">
    <citation type="journal article" date="2016" name="Nat. Commun.">
        <title>Thousands of microbial genomes shed light on interconnected biogeochemical processes in an aquifer system.</title>
        <authorList>
            <person name="Anantharaman K."/>
            <person name="Brown C.T."/>
            <person name="Hug L.A."/>
            <person name="Sharon I."/>
            <person name="Castelle C.J."/>
            <person name="Probst A.J."/>
            <person name="Thomas B.C."/>
            <person name="Singh A."/>
            <person name="Wilkins M.J."/>
            <person name="Karaoz U."/>
            <person name="Brodie E.L."/>
            <person name="Williams K.H."/>
            <person name="Hubbard S.S."/>
            <person name="Banfield J.F."/>
        </authorList>
    </citation>
    <scope>NUCLEOTIDE SEQUENCE [LARGE SCALE GENOMIC DNA]</scope>
</reference>
<dbReference type="GO" id="GO:0005737">
    <property type="term" value="C:cytoplasm"/>
    <property type="evidence" value="ECO:0007669"/>
    <property type="project" value="UniProtKB-SubCell"/>
</dbReference>
<sequence length="366" mass="40837">MKIVCTQENLNKGLSLVSNIANKSSNLPILNNVLLKADKEGLTLITTDLEIGIKALVRSKIEEQGEFTVDAKLLHNFVSFLPKENIELNLQEDSLEIKSSNQETSIKGLVAEDFPLIPDMEKTNMVELPVQEFKKGLHQVILAASLDTSRIEINAVNFDFQNNNLVLAATDSYRLAEKKLKLANGQKTSLIIPLKTLQELSRILNEQAEKKLKIYFNDNQILFEFDGVELTSRVIDGKYPDYNQIIPAQFKTEAKCEINKLVPAIKSVALFCKQGINDIRLSLDSKKQKIVIATASSHTGTSVAKVDAKISGEDNDIVFNYRYLLDGLAQLGSSEVNIKMNNNASPGLLQPVNDDKYIYLVMPIRQ</sequence>
<dbReference type="Pfam" id="PF02767">
    <property type="entry name" value="DNA_pol3_beta_2"/>
    <property type="match status" value="1"/>
</dbReference>
<evidence type="ECO:0000259" key="11">
    <source>
        <dbReference type="Pfam" id="PF02767"/>
    </source>
</evidence>
<dbReference type="Proteomes" id="UP000177626">
    <property type="component" value="Unassembled WGS sequence"/>
</dbReference>